<dbReference type="EMBL" id="AAWL01000015">
    <property type="protein sequence ID" value="EAX47096.1"/>
    <property type="molecule type" value="Genomic_DNA"/>
</dbReference>
<sequence length="76" mass="8645">MILWTVLPLEIVLEGFDTQPNYEEIDYAGLTVVVERLSPVQCRVIRILSTDPQDYLRADLQPGTVLTYQPVAKKVI</sequence>
<reference evidence="1 2" key="2">
    <citation type="submission" date="2007-01" db="EMBL/GenBank/DDBJ databases">
        <title>Sequencing of the draft genome and assembly of Thermosinus carboxydivorans Nor1.</title>
        <authorList>
            <consortium name="US DOE Joint Genome Institute (JGI-PGF)"/>
            <person name="Copeland A."/>
            <person name="Lucas S."/>
            <person name="Lapidus A."/>
            <person name="Barry K."/>
            <person name="Glavina del Rio T."/>
            <person name="Dalin E."/>
            <person name="Tice H."/>
            <person name="Bruce D."/>
            <person name="Pitluck S."/>
            <person name="Richardson P."/>
        </authorList>
    </citation>
    <scope>NUCLEOTIDE SEQUENCE [LARGE SCALE GENOMIC DNA]</scope>
    <source>
        <strain evidence="1 2">Nor1</strain>
    </source>
</reference>
<dbReference type="InterPro" id="IPR025619">
    <property type="entry name" value="YlzJ"/>
</dbReference>
<reference evidence="1 2" key="1">
    <citation type="submission" date="2007-01" db="EMBL/GenBank/DDBJ databases">
        <title>Annotation of the draft genome assembly of Thermosinus carboxydivorans Nor1.</title>
        <authorList>
            <consortium name="US DOE Joint Genome Institute (JGI-ORNL)"/>
            <person name="Larimer F."/>
            <person name="Land M."/>
            <person name="Hauser L."/>
        </authorList>
    </citation>
    <scope>NUCLEOTIDE SEQUENCE [LARGE SCALE GENOMIC DNA]</scope>
    <source>
        <strain evidence="1 2">Nor1</strain>
    </source>
</reference>
<accession>A1HSD5</accession>
<dbReference type="eggNOG" id="ENOG5030803">
    <property type="taxonomic scope" value="Bacteria"/>
</dbReference>
<protein>
    <recommendedName>
        <fullName evidence="3">YlzJ-like protein</fullName>
    </recommendedName>
</protein>
<evidence type="ECO:0008006" key="3">
    <source>
        <dbReference type="Google" id="ProtNLM"/>
    </source>
</evidence>
<proteinExistence type="predicted"/>
<evidence type="ECO:0000313" key="2">
    <source>
        <dbReference type="Proteomes" id="UP000005139"/>
    </source>
</evidence>
<evidence type="ECO:0000313" key="1">
    <source>
        <dbReference type="EMBL" id="EAX47096.1"/>
    </source>
</evidence>
<keyword evidence="2" id="KW-1185">Reference proteome</keyword>
<dbReference type="Proteomes" id="UP000005139">
    <property type="component" value="Unassembled WGS sequence"/>
</dbReference>
<organism evidence="1 2">
    <name type="scientific">Thermosinus carboxydivorans Nor1</name>
    <dbReference type="NCBI Taxonomy" id="401526"/>
    <lineage>
        <taxon>Bacteria</taxon>
        <taxon>Bacillati</taxon>
        <taxon>Bacillota</taxon>
        <taxon>Negativicutes</taxon>
        <taxon>Selenomonadales</taxon>
        <taxon>Sporomusaceae</taxon>
        <taxon>Thermosinus</taxon>
    </lineage>
</organism>
<name>A1HSD5_9FIRM</name>
<comment type="caution">
    <text evidence="1">The sequence shown here is derived from an EMBL/GenBank/DDBJ whole genome shotgun (WGS) entry which is preliminary data.</text>
</comment>
<dbReference type="OrthoDB" id="1683573at2"/>
<gene>
    <name evidence="1" type="ORF">TcarDRAFT_0604</name>
</gene>
<dbReference type="RefSeq" id="WP_007289940.1">
    <property type="nucleotide sequence ID" value="NZ_AAWL01000015.1"/>
</dbReference>
<dbReference type="Pfam" id="PF14035">
    <property type="entry name" value="YlzJ"/>
    <property type="match status" value="1"/>
</dbReference>
<dbReference type="AlphaFoldDB" id="A1HSD5"/>